<dbReference type="PANTHER" id="PTHR43706">
    <property type="entry name" value="NADH DEHYDROGENASE"/>
    <property type="match status" value="1"/>
</dbReference>
<comment type="catalytic activity">
    <reaction evidence="7">
        <text>a quinone + NADH + H(+) = a quinol + NAD(+)</text>
        <dbReference type="Rhea" id="RHEA:46160"/>
        <dbReference type="ChEBI" id="CHEBI:15378"/>
        <dbReference type="ChEBI" id="CHEBI:24646"/>
        <dbReference type="ChEBI" id="CHEBI:57540"/>
        <dbReference type="ChEBI" id="CHEBI:57945"/>
        <dbReference type="ChEBI" id="CHEBI:132124"/>
        <dbReference type="EC" id="1.6.5.9"/>
    </reaction>
</comment>
<dbReference type="PRINTS" id="PR00411">
    <property type="entry name" value="PNDRDTASEI"/>
</dbReference>
<organism evidence="9 10">
    <name type="scientific">Corynebacterium kalidii</name>
    <dbReference type="NCBI Taxonomy" id="2931982"/>
    <lineage>
        <taxon>Bacteria</taxon>
        <taxon>Bacillati</taxon>
        <taxon>Actinomycetota</taxon>
        <taxon>Actinomycetes</taxon>
        <taxon>Mycobacteriales</taxon>
        <taxon>Corynebacteriaceae</taxon>
        <taxon>Corynebacterium</taxon>
    </lineage>
</organism>
<evidence type="ECO:0000256" key="3">
    <source>
        <dbReference type="ARBA" id="ARBA00022630"/>
    </source>
</evidence>
<evidence type="ECO:0000256" key="7">
    <source>
        <dbReference type="ARBA" id="ARBA00047599"/>
    </source>
</evidence>
<dbReference type="RefSeq" id="WP_244805470.1">
    <property type="nucleotide sequence ID" value="NZ_JALIEA010000017.1"/>
</dbReference>
<proteinExistence type="inferred from homology"/>
<evidence type="ECO:0000256" key="2">
    <source>
        <dbReference type="ARBA" id="ARBA00012637"/>
    </source>
</evidence>
<dbReference type="PRINTS" id="PR00368">
    <property type="entry name" value="FADPNR"/>
</dbReference>
<dbReference type="Proteomes" id="UP001139207">
    <property type="component" value="Unassembled WGS sequence"/>
</dbReference>
<keyword evidence="3" id="KW-0285">Flavoprotein</keyword>
<keyword evidence="5" id="KW-0560">Oxidoreductase</keyword>
<evidence type="ECO:0000256" key="6">
    <source>
        <dbReference type="ARBA" id="ARBA00023027"/>
    </source>
</evidence>
<dbReference type="EMBL" id="JALIEA010000017">
    <property type="protein sequence ID" value="MCJ7859770.1"/>
    <property type="molecule type" value="Genomic_DNA"/>
</dbReference>
<dbReference type="Gene3D" id="3.50.50.100">
    <property type="match status" value="1"/>
</dbReference>
<dbReference type="EC" id="1.6.5.9" evidence="2"/>
<keyword evidence="6" id="KW-0520">NAD</keyword>
<evidence type="ECO:0000256" key="1">
    <source>
        <dbReference type="ARBA" id="ARBA00005272"/>
    </source>
</evidence>
<keyword evidence="10" id="KW-1185">Reference proteome</keyword>
<reference evidence="9" key="1">
    <citation type="submission" date="2022-04" db="EMBL/GenBank/DDBJ databases">
        <title>Corynebacterium kalidii LD5P10.</title>
        <authorList>
            <person name="Sun J.Q."/>
        </authorList>
    </citation>
    <scope>NUCLEOTIDE SEQUENCE</scope>
    <source>
        <strain evidence="9">LD5P10</strain>
    </source>
</reference>
<evidence type="ECO:0000313" key="9">
    <source>
        <dbReference type="EMBL" id="MCJ7859770.1"/>
    </source>
</evidence>
<evidence type="ECO:0000313" key="10">
    <source>
        <dbReference type="Proteomes" id="UP001139207"/>
    </source>
</evidence>
<comment type="caution">
    <text evidence="9">The sequence shown here is derived from an EMBL/GenBank/DDBJ whole genome shotgun (WGS) entry which is preliminary data.</text>
</comment>
<feature type="domain" description="FAD/NAD(P)-binding" evidence="8">
    <location>
        <begin position="14"/>
        <end position="340"/>
    </location>
</feature>
<dbReference type="InterPro" id="IPR023753">
    <property type="entry name" value="FAD/NAD-binding_dom"/>
</dbReference>
<gene>
    <name evidence="9" type="ORF">MUN33_13790</name>
</gene>
<dbReference type="GO" id="GO:0050136">
    <property type="term" value="F:NADH dehydrogenase (quinone) (non-electrogenic) activity"/>
    <property type="evidence" value="ECO:0007669"/>
    <property type="project" value="UniProtKB-EC"/>
</dbReference>
<comment type="similarity">
    <text evidence="1">Belongs to the NADH dehydrogenase family.</text>
</comment>
<accession>A0A9X2B3K4</accession>
<dbReference type="InterPro" id="IPR045024">
    <property type="entry name" value="NDH-2"/>
</dbReference>
<dbReference type="PANTHER" id="PTHR43706:SF47">
    <property type="entry name" value="EXTERNAL NADH-UBIQUINONE OXIDOREDUCTASE 1, MITOCHONDRIAL-RELATED"/>
    <property type="match status" value="1"/>
</dbReference>
<dbReference type="AlphaFoldDB" id="A0A9X2B3K4"/>
<dbReference type="SUPFAM" id="SSF51905">
    <property type="entry name" value="FAD/NAD(P)-binding domain"/>
    <property type="match status" value="1"/>
</dbReference>
<keyword evidence="4" id="KW-0274">FAD</keyword>
<protein>
    <recommendedName>
        <fullName evidence="2">NADH:ubiquinone reductase (non-electrogenic)</fullName>
        <ecNumber evidence="2">1.6.5.9</ecNumber>
    </recommendedName>
</protein>
<dbReference type="Pfam" id="PF07992">
    <property type="entry name" value="Pyr_redox_2"/>
    <property type="match status" value="1"/>
</dbReference>
<dbReference type="InterPro" id="IPR036188">
    <property type="entry name" value="FAD/NAD-bd_sf"/>
</dbReference>
<sequence length="475" mass="51902">MTTATPFRPSGRHHVVIVGAGFGGLFAARKFAGADVDVTIIDRTNHHLFQPLLYQVATGVLSSGEIAPTIRQILRKQNNARVIKAEVRDIDVDDKVLTADLGGKDVVLQYDSLIVAAGAGQSYFGNDHFAEFAPGMKSIDDALELRARITGAFERAEITDDPAEKARQLTFVIVGAGPTGVELAGQLAEMAHRTLRNEFRTTDTEQARILLVDGGPHVLPPFGKKLGRKAQKTLEKLGVEVVTESLVTNVDRDGVTFKNMKTDEETTVPAYCKIWSAGVAASPLGKHIADQIDGVEADRAGRVPVNKDLSVGDHKEIFVIGDMMSLDKLPGLAQVAIQGGEHAASIIRASVEEGSTERPDFKYFDKGTMAIVSRFNAVVKLGKAEISGPVGWFMWLAVHLMFMVGFRNRFVAAYSWGLNTLSPNRWHLVATRQQLHARNALRKLRALEDEQESRSIEVRDNLKFGDGRDTRAVAD</sequence>
<evidence type="ECO:0000259" key="8">
    <source>
        <dbReference type="Pfam" id="PF07992"/>
    </source>
</evidence>
<evidence type="ECO:0000256" key="5">
    <source>
        <dbReference type="ARBA" id="ARBA00023002"/>
    </source>
</evidence>
<evidence type="ECO:0000256" key="4">
    <source>
        <dbReference type="ARBA" id="ARBA00022827"/>
    </source>
</evidence>
<name>A0A9X2B3K4_9CORY</name>